<evidence type="ECO:0000313" key="1">
    <source>
        <dbReference type="EMBL" id="RIW32033.1"/>
    </source>
</evidence>
<keyword evidence="2" id="KW-1185">Reference proteome</keyword>
<evidence type="ECO:0000313" key="2">
    <source>
        <dbReference type="Proteomes" id="UP000265801"/>
    </source>
</evidence>
<protein>
    <submittedName>
        <fullName evidence="1">Uncharacterized protein</fullName>
    </submittedName>
</protein>
<organism evidence="1 2">
    <name type="scientific">Bacillus salacetis</name>
    <dbReference type="NCBI Taxonomy" id="2315464"/>
    <lineage>
        <taxon>Bacteria</taxon>
        <taxon>Bacillati</taxon>
        <taxon>Bacillota</taxon>
        <taxon>Bacilli</taxon>
        <taxon>Bacillales</taxon>
        <taxon>Bacillaceae</taxon>
        <taxon>Bacillus</taxon>
    </lineage>
</organism>
<gene>
    <name evidence="1" type="ORF">D3H55_14250</name>
</gene>
<dbReference type="Proteomes" id="UP000265801">
    <property type="component" value="Unassembled WGS sequence"/>
</dbReference>
<reference evidence="1 2" key="1">
    <citation type="submission" date="2018-09" db="EMBL/GenBank/DDBJ databases">
        <title>Bacillus saliacetes sp. nov., isolated from Thai shrimp paste (Ka-pi).</title>
        <authorList>
            <person name="Daroonpunt R."/>
            <person name="Tanasupawat S."/>
            <person name="Yiamsombut S."/>
        </authorList>
    </citation>
    <scope>NUCLEOTIDE SEQUENCE [LARGE SCALE GENOMIC DNA]</scope>
    <source>
        <strain evidence="1 2">SKP7-4</strain>
    </source>
</reference>
<accession>A0A3A1QVD0</accession>
<proteinExistence type="predicted"/>
<dbReference type="EMBL" id="QXIR01000019">
    <property type="protein sequence ID" value="RIW32033.1"/>
    <property type="molecule type" value="Genomic_DNA"/>
</dbReference>
<name>A0A3A1QVD0_9BACI</name>
<dbReference type="OrthoDB" id="2591282at2"/>
<dbReference type="AlphaFoldDB" id="A0A3A1QVD0"/>
<dbReference type="RefSeq" id="WP_119547763.1">
    <property type="nucleotide sequence ID" value="NZ_QXIR01000019.1"/>
</dbReference>
<sequence length="181" mass="19603">MENNQSVGLAPPWVTYFNELKYTIGADPDVTVGPLIPVGAIYLALVTVNDNQKAEALATLLKPTVEFGNITLNVLVINAEQEIVEPLPCPLEAFAVAALVETALSGNPYFEEVVVRPKTPGGTNAVYPVFTPEVIQFFNDDISNLCQTFTGVAAKVFEDVMVETLCGVEILYSTSCEEEEE</sequence>
<comment type="caution">
    <text evidence="1">The sequence shown here is derived from an EMBL/GenBank/DDBJ whole genome shotgun (WGS) entry which is preliminary data.</text>
</comment>